<keyword evidence="3" id="KW-0460">Magnesium</keyword>
<evidence type="ECO:0000256" key="3">
    <source>
        <dbReference type="ARBA" id="ARBA00022842"/>
    </source>
</evidence>
<dbReference type="EMBL" id="JABCRI010000024">
    <property type="protein sequence ID" value="KAF8377152.1"/>
    <property type="molecule type" value="Genomic_DNA"/>
</dbReference>
<dbReference type="OrthoDB" id="1936865at2759"/>
<evidence type="ECO:0000256" key="2">
    <source>
        <dbReference type="ARBA" id="ARBA00022723"/>
    </source>
</evidence>
<dbReference type="Gene3D" id="1.10.600.10">
    <property type="entry name" value="Farnesyl Diphosphate Synthase"/>
    <property type="match status" value="3"/>
</dbReference>
<comment type="cofactor">
    <cofactor evidence="1">
        <name>Mg(2+)</name>
        <dbReference type="ChEBI" id="CHEBI:18420"/>
    </cofactor>
</comment>
<dbReference type="OMA" id="YNATNEM"/>
<keyword evidence="2" id="KW-0479">Metal-binding</keyword>
<dbReference type="Proteomes" id="UP000655225">
    <property type="component" value="Unassembled WGS sequence"/>
</dbReference>
<dbReference type="PANTHER" id="PTHR31225">
    <property type="entry name" value="OS04G0344100 PROTEIN-RELATED"/>
    <property type="match status" value="1"/>
</dbReference>
<dbReference type="GO" id="GO:0000287">
    <property type="term" value="F:magnesium ion binding"/>
    <property type="evidence" value="ECO:0007669"/>
    <property type="project" value="InterPro"/>
</dbReference>
<feature type="domain" description="Terpene synthase metal-binding" evidence="4">
    <location>
        <begin position="277"/>
        <end position="391"/>
    </location>
</feature>
<sequence length="491" mass="56029">MIDDIYDVYGSLDELKLFTDIVERPYTNPPSTPEVVFLPGLRHSPIYSTAPTYSHAAPLVSPGHVSNASTLPPVSPPTANIFTVAPPPIILPTVDPHPSTPTVQLPIVVVPTLKPTPVALIAVPFTSPAAPSCLDAPAAPSIDLGEIYVRKIEMLKEDVKRRFDEEMETLSLLELINTLQRIEGEDILDEAQEFTTTNLKDLKGNIAPHLIKQVSHALELPLHWTLPRIEARWFIDFYKMKEDMDPLLLEFAKLDFNMLQATYQQELKVLSRWWNGLGLGKTLNFTRDRLVECFLWSKGLFFEPQFGYCRKQITKVALFITMINDIYDVYGSLDEFKLFTDIVERWDINTLKDLPDYMKILFLALYNATNEMAYDILKARGWDIIPYLKKADELERGDVPKSIQCYMHESGVIEEIAREHIKHLIRDTLKKMNKDRVSSSPFPQPFISVAVNVAQTTQFMYQYRDGFSVLDRETKERVLSLLIEPISLLEG</sequence>
<proteinExistence type="predicted"/>
<dbReference type="InterPro" id="IPR008949">
    <property type="entry name" value="Isoprenoid_synthase_dom_sf"/>
</dbReference>
<evidence type="ECO:0000313" key="5">
    <source>
        <dbReference type="EMBL" id="KAF8377152.1"/>
    </source>
</evidence>
<dbReference type="SUPFAM" id="SSF48239">
    <property type="entry name" value="Terpenoid cyclases/Protein prenyltransferases"/>
    <property type="match status" value="1"/>
</dbReference>
<comment type="caution">
    <text evidence="5">The sequence shown here is derived from an EMBL/GenBank/DDBJ whole genome shotgun (WGS) entry which is preliminary data.</text>
</comment>
<dbReference type="InterPro" id="IPR008930">
    <property type="entry name" value="Terpenoid_cyclase/PrenylTrfase"/>
</dbReference>
<keyword evidence="6" id="KW-1185">Reference proteome</keyword>
<dbReference type="Pfam" id="PF19086">
    <property type="entry name" value="Terpene_syn_C_2"/>
    <property type="match status" value="1"/>
</dbReference>
<organism evidence="5 6">
    <name type="scientific">Tetracentron sinense</name>
    <name type="common">Spur-leaf</name>
    <dbReference type="NCBI Taxonomy" id="13715"/>
    <lineage>
        <taxon>Eukaryota</taxon>
        <taxon>Viridiplantae</taxon>
        <taxon>Streptophyta</taxon>
        <taxon>Embryophyta</taxon>
        <taxon>Tracheophyta</taxon>
        <taxon>Spermatophyta</taxon>
        <taxon>Magnoliopsida</taxon>
        <taxon>Trochodendrales</taxon>
        <taxon>Trochodendraceae</taxon>
        <taxon>Tetracentron</taxon>
    </lineage>
</organism>
<dbReference type="InterPro" id="IPR005630">
    <property type="entry name" value="Terpene_synthase_metal-bd"/>
</dbReference>
<gene>
    <name evidence="5" type="ORF">HHK36_030525</name>
</gene>
<reference evidence="5 6" key="1">
    <citation type="submission" date="2020-04" db="EMBL/GenBank/DDBJ databases">
        <title>Plant Genome Project.</title>
        <authorList>
            <person name="Zhang R.-G."/>
        </authorList>
    </citation>
    <scope>NUCLEOTIDE SEQUENCE [LARGE SCALE GENOMIC DNA]</scope>
    <source>
        <strain evidence="5">YNK0</strain>
        <tissue evidence="5">Leaf</tissue>
    </source>
</reference>
<dbReference type="Gene3D" id="1.50.10.130">
    <property type="entry name" value="Terpene synthase, N-terminal domain"/>
    <property type="match status" value="1"/>
</dbReference>
<dbReference type="GO" id="GO:0016114">
    <property type="term" value="P:terpenoid biosynthetic process"/>
    <property type="evidence" value="ECO:0007669"/>
    <property type="project" value="InterPro"/>
</dbReference>
<evidence type="ECO:0000259" key="4">
    <source>
        <dbReference type="Pfam" id="PF03936"/>
    </source>
</evidence>
<dbReference type="PANTHER" id="PTHR31225:SF252">
    <property type="entry name" value="TERPENE SYNTHASE 12-RELATED"/>
    <property type="match status" value="1"/>
</dbReference>
<dbReference type="SUPFAM" id="SSF48576">
    <property type="entry name" value="Terpenoid synthases"/>
    <property type="match status" value="1"/>
</dbReference>
<dbReference type="InterPro" id="IPR050148">
    <property type="entry name" value="Terpene_synthase-like"/>
</dbReference>
<evidence type="ECO:0000313" key="6">
    <source>
        <dbReference type="Proteomes" id="UP000655225"/>
    </source>
</evidence>
<name>A0A835CYC8_TETSI</name>
<protein>
    <recommendedName>
        <fullName evidence="4">Terpene synthase metal-binding domain-containing protein</fullName>
    </recommendedName>
</protein>
<dbReference type="Pfam" id="PF03936">
    <property type="entry name" value="Terpene_synth_C"/>
    <property type="match status" value="1"/>
</dbReference>
<evidence type="ECO:0000256" key="1">
    <source>
        <dbReference type="ARBA" id="ARBA00001946"/>
    </source>
</evidence>
<dbReference type="AlphaFoldDB" id="A0A835CYC8"/>
<dbReference type="GO" id="GO:0010333">
    <property type="term" value="F:terpene synthase activity"/>
    <property type="evidence" value="ECO:0007669"/>
    <property type="project" value="InterPro"/>
</dbReference>
<dbReference type="InterPro" id="IPR036965">
    <property type="entry name" value="Terpene_synth_N_sf"/>
</dbReference>
<accession>A0A835CYC8</accession>